<evidence type="ECO:0000313" key="3">
    <source>
        <dbReference type="Proteomes" id="UP000444721"/>
    </source>
</evidence>
<sequence length="249" mass="27821">MMNSTDLPPSNLESCSSLKRAAGATDPLLDEHNHIDPSHQVTGKISGRYTQLRKQLRQCNHFTENYFVLEVNPSNTSSQQAMKQQKRNQRKKRKQQTHTAKTSSCKPRSKKVKQEKPCMENTRDSSLDATSPEQPPSTLSTQEPQPTVENFNINNSESSSTTSSSPNSLNFVNPFSVEQQAQLMKVLEQMLLQSFLMNSASETMFLQTEAPFENFASVGTTMVSPVATTVPSDQIGDMSDFCDMNFDLL</sequence>
<dbReference type="GeneID" id="68115600"/>
<feature type="region of interest" description="Disordered" evidence="1">
    <location>
        <begin position="73"/>
        <end position="167"/>
    </location>
</feature>
<dbReference type="Proteomes" id="UP000444721">
    <property type="component" value="Unassembled WGS sequence"/>
</dbReference>
<name>A0A6A5BGN4_NAEFO</name>
<reference evidence="2 3" key="1">
    <citation type="journal article" date="2019" name="Sci. Rep.">
        <title>Nanopore sequencing improves the draft genome of the human pathogenic amoeba Naegleria fowleri.</title>
        <authorList>
            <person name="Liechti N."/>
            <person name="Schurch N."/>
            <person name="Bruggmann R."/>
            <person name="Wittwer M."/>
        </authorList>
    </citation>
    <scope>NUCLEOTIDE SEQUENCE [LARGE SCALE GENOMIC DNA]</scope>
    <source>
        <strain evidence="2 3">ATCC 30894</strain>
    </source>
</reference>
<feature type="compositionally biased region" description="Low complexity" evidence="1">
    <location>
        <begin position="150"/>
        <end position="167"/>
    </location>
</feature>
<organism evidence="2 3">
    <name type="scientific">Naegleria fowleri</name>
    <name type="common">Brain eating amoeba</name>
    <dbReference type="NCBI Taxonomy" id="5763"/>
    <lineage>
        <taxon>Eukaryota</taxon>
        <taxon>Discoba</taxon>
        <taxon>Heterolobosea</taxon>
        <taxon>Tetramitia</taxon>
        <taxon>Eutetramitia</taxon>
        <taxon>Vahlkampfiidae</taxon>
        <taxon>Naegleria</taxon>
    </lineage>
</organism>
<protein>
    <submittedName>
        <fullName evidence="2">Uncharacterized protein</fullName>
    </submittedName>
</protein>
<dbReference type="RefSeq" id="XP_044557888.1">
    <property type="nucleotide sequence ID" value="XM_044712229.1"/>
</dbReference>
<comment type="caution">
    <text evidence="2">The sequence shown here is derived from an EMBL/GenBank/DDBJ whole genome shotgun (WGS) entry which is preliminary data.</text>
</comment>
<evidence type="ECO:0000256" key="1">
    <source>
        <dbReference type="SAM" id="MobiDB-lite"/>
    </source>
</evidence>
<feature type="compositionally biased region" description="Polar residues" evidence="1">
    <location>
        <begin position="127"/>
        <end position="149"/>
    </location>
</feature>
<dbReference type="VEuPathDB" id="AmoebaDB:NfTy_093730"/>
<dbReference type="EMBL" id="VFQX01000061">
    <property type="protein sequence ID" value="KAF0973175.1"/>
    <property type="molecule type" value="Genomic_DNA"/>
</dbReference>
<accession>A0A6A5BGN4</accession>
<dbReference type="AlphaFoldDB" id="A0A6A5BGN4"/>
<feature type="compositionally biased region" description="Basic residues" evidence="1">
    <location>
        <begin position="84"/>
        <end position="96"/>
    </location>
</feature>
<evidence type="ECO:0000313" key="2">
    <source>
        <dbReference type="EMBL" id="KAF0973175.1"/>
    </source>
</evidence>
<keyword evidence="3" id="KW-1185">Reference proteome</keyword>
<dbReference type="VEuPathDB" id="AmoebaDB:NF0033780"/>
<feature type="compositionally biased region" description="Polar residues" evidence="1">
    <location>
        <begin position="97"/>
        <end position="106"/>
    </location>
</feature>
<dbReference type="VEuPathDB" id="AmoebaDB:FDP41_008382"/>
<dbReference type="OrthoDB" id="10530741at2759"/>
<feature type="compositionally biased region" description="Basic and acidic residues" evidence="1">
    <location>
        <begin position="112"/>
        <end position="126"/>
    </location>
</feature>
<gene>
    <name evidence="2" type="ORF">FDP41_008382</name>
</gene>
<proteinExistence type="predicted"/>